<protein>
    <recommendedName>
        <fullName evidence="3 10">Heme chaperone HemW</fullName>
    </recommendedName>
</protein>
<comment type="cofactor">
    <cofactor evidence="1">
        <name>[4Fe-4S] cluster</name>
        <dbReference type="ChEBI" id="CHEBI:49883"/>
    </cofactor>
</comment>
<organism evidence="12 13">
    <name type="scientific">Chlamydia felis (strain Fe/C-56)</name>
    <name type="common">Chlamydophila felis</name>
    <dbReference type="NCBI Taxonomy" id="264202"/>
    <lineage>
        <taxon>Bacteria</taxon>
        <taxon>Pseudomonadati</taxon>
        <taxon>Chlamydiota</taxon>
        <taxon>Chlamydiia</taxon>
        <taxon>Chlamydiales</taxon>
        <taxon>Chlamydiaceae</taxon>
        <taxon>Chlamydia/Chlamydophila group</taxon>
        <taxon>Chlamydia</taxon>
    </lineage>
</organism>
<dbReference type="SFLD" id="SFLDG01082">
    <property type="entry name" value="B12-binding_domain_containing"/>
    <property type="match status" value="1"/>
</dbReference>
<evidence type="ECO:0000256" key="6">
    <source>
        <dbReference type="ARBA" id="ARBA00022723"/>
    </source>
</evidence>
<evidence type="ECO:0000256" key="5">
    <source>
        <dbReference type="ARBA" id="ARBA00022691"/>
    </source>
</evidence>
<dbReference type="SFLD" id="SFLDF00562">
    <property type="entry name" value="HemN-like__clustered_with_heat"/>
    <property type="match status" value="1"/>
</dbReference>
<evidence type="ECO:0000256" key="3">
    <source>
        <dbReference type="ARBA" id="ARBA00017228"/>
    </source>
</evidence>
<evidence type="ECO:0000256" key="10">
    <source>
        <dbReference type="RuleBase" id="RU364116"/>
    </source>
</evidence>
<evidence type="ECO:0000256" key="4">
    <source>
        <dbReference type="ARBA" id="ARBA00022617"/>
    </source>
</evidence>
<dbReference type="STRING" id="264202.CF0589"/>
<dbReference type="NCBIfam" id="TIGR00539">
    <property type="entry name" value="hemN_rel"/>
    <property type="match status" value="1"/>
</dbReference>
<dbReference type="InterPro" id="IPR007197">
    <property type="entry name" value="rSAM"/>
</dbReference>
<evidence type="ECO:0000259" key="11">
    <source>
        <dbReference type="PROSITE" id="PS51918"/>
    </source>
</evidence>
<dbReference type="GO" id="GO:0006779">
    <property type="term" value="P:porphyrin-containing compound biosynthetic process"/>
    <property type="evidence" value="ECO:0007669"/>
    <property type="project" value="InterPro"/>
</dbReference>
<evidence type="ECO:0000313" key="13">
    <source>
        <dbReference type="Proteomes" id="UP000001260"/>
    </source>
</evidence>
<keyword evidence="8 10" id="KW-0411">Iron-sulfur</keyword>
<dbReference type="SFLD" id="SFLDG01065">
    <property type="entry name" value="anaerobic_coproporphyrinogen-I"/>
    <property type="match status" value="1"/>
</dbReference>
<comment type="subcellular location">
    <subcellularLocation>
        <location evidence="10">Cytoplasm</location>
    </subcellularLocation>
</comment>
<dbReference type="Gene3D" id="3.20.20.70">
    <property type="entry name" value="Aldolase class I"/>
    <property type="match status" value="1"/>
</dbReference>
<keyword evidence="10" id="KW-0004">4Fe-4S</keyword>
<evidence type="ECO:0000256" key="8">
    <source>
        <dbReference type="ARBA" id="ARBA00023014"/>
    </source>
</evidence>
<sequence length="375" mass="42898">MLMNGKTPLALYIHFPFCSKKCHYCNFYTIPYNPESVGLYCNAILQEGLHKLSTITDSYFIDTVFLGGGTPSLIPPHHLHNIIKILAPHAQEITLEANPEDLSESYLRDLTQTPINRISIGVQTFHDPLLKAIGRIHSSSASIDAVQRCHEHEYHNISIDLIYGLPTQSLSDFIADLHQALSLPITHLSLYNLTLDPHTSFYKHRRILERSIADDDILAAMSLSAEELLSSHGFSRYELASYAKFQAQSKHNLYYWTDKPFLGLGVSASQYFNKIRSKNLSRISHYLRALRKNLPLQEFTECLPEEERIKEALALRLRLTNGARWKDFPAPLMQALVSLPQIQELFDQNDEFLFLNKQGRLFHDTIAEEIMNLSF</sequence>
<evidence type="ECO:0000256" key="2">
    <source>
        <dbReference type="ARBA" id="ARBA00006100"/>
    </source>
</evidence>
<keyword evidence="6 10" id="KW-0479">Metal-binding</keyword>
<dbReference type="PROSITE" id="PS51918">
    <property type="entry name" value="RADICAL_SAM"/>
    <property type="match status" value="1"/>
</dbReference>
<dbReference type="InterPro" id="IPR013785">
    <property type="entry name" value="Aldolase_TIM"/>
</dbReference>
<dbReference type="PANTHER" id="PTHR13932">
    <property type="entry name" value="COPROPORPHYRINIGEN III OXIDASE"/>
    <property type="match status" value="1"/>
</dbReference>
<dbReference type="GO" id="GO:0046872">
    <property type="term" value="F:metal ion binding"/>
    <property type="evidence" value="ECO:0007669"/>
    <property type="project" value="UniProtKB-UniRule"/>
</dbReference>
<dbReference type="AlphaFoldDB" id="Q254C7"/>
<evidence type="ECO:0000256" key="1">
    <source>
        <dbReference type="ARBA" id="ARBA00001966"/>
    </source>
</evidence>
<dbReference type="HOGENOM" id="CLU_027579_2_2_0"/>
<dbReference type="GO" id="GO:0004109">
    <property type="term" value="F:coproporphyrinogen oxidase activity"/>
    <property type="evidence" value="ECO:0007669"/>
    <property type="project" value="InterPro"/>
</dbReference>
<keyword evidence="9 10" id="KW-0143">Chaperone</keyword>
<comment type="similarity">
    <text evidence="2">Belongs to the anaerobic coproporphyrinogen-III oxidase family. HemW subfamily.</text>
</comment>
<dbReference type="InterPro" id="IPR004559">
    <property type="entry name" value="HemW-like"/>
</dbReference>
<keyword evidence="7 10" id="KW-0408">Iron</keyword>
<dbReference type="InterPro" id="IPR006638">
    <property type="entry name" value="Elp3/MiaA/NifB-like_rSAM"/>
</dbReference>
<comment type="function">
    <text evidence="10">Probably acts as a heme chaperone, transferring heme to an unknown acceptor. Binds one molecule of heme per monomer, possibly covalently. Binds 1 [4Fe-4S] cluster. The cluster is coordinated with 3 cysteines and an exchangeable S-adenosyl-L-methionine.</text>
</comment>
<dbReference type="CDD" id="cd01335">
    <property type="entry name" value="Radical_SAM"/>
    <property type="match status" value="1"/>
</dbReference>
<dbReference type="EMBL" id="AP006861">
    <property type="protein sequence ID" value="BAE81361.1"/>
    <property type="molecule type" value="Genomic_DNA"/>
</dbReference>
<dbReference type="GO" id="GO:0051539">
    <property type="term" value="F:4 iron, 4 sulfur cluster binding"/>
    <property type="evidence" value="ECO:0007669"/>
    <property type="project" value="UniProtKB-UniRule"/>
</dbReference>
<dbReference type="SMART" id="SM00729">
    <property type="entry name" value="Elp3"/>
    <property type="match status" value="1"/>
</dbReference>
<accession>Q254C7</accession>
<dbReference type="PANTHER" id="PTHR13932:SF5">
    <property type="entry name" value="RADICAL S-ADENOSYL METHIONINE DOMAIN-CONTAINING PROTEIN 1, MITOCHONDRIAL"/>
    <property type="match status" value="1"/>
</dbReference>
<dbReference type="SFLD" id="SFLDS00029">
    <property type="entry name" value="Radical_SAM"/>
    <property type="match status" value="1"/>
</dbReference>
<dbReference type="InterPro" id="IPR058240">
    <property type="entry name" value="rSAM_sf"/>
</dbReference>
<reference evidence="12 13" key="1">
    <citation type="journal article" date="2006" name="DNA Res.">
        <title>Genome sequence of the cat pathogen, Chlamydophila felis.</title>
        <authorList>
            <person name="Azuma Y."/>
            <person name="Hirakawa H."/>
            <person name="Yamashita A."/>
            <person name="Cai Y."/>
            <person name="Rahman M.A."/>
            <person name="Suzuki H."/>
            <person name="Mitaku S."/>
            <person name="Toh H."/>
            <person name="Goto S."/>
            <person name="Murakami T."/>
            <person name="Sugi K."/>
            <person name="Hayashi H."/>
            <person name="Fukushi H."/>
            <person name="Hattori M."/>
            <person name="Kuhara S."/>
            <person name="Shirai M."/>
        </authorList>
    </citation>
    <scope>NUCLEOTIDE SEQUENCE [LARGE SCALE GENOMIC DNA]</scope>
    <source>
        <strain evidence="12 13">Fe/C-56</strain>
    </source>
</reference>
<proteinExistence type="inferred from homology"/>
<dbReference type="SUPFAM" id="SSF102114">
    <property type="entry name" value="Radical SAM enzymes"/>
    <property type="match status" value="1"/>
</dbReference>
<dbReference type="GO" id="GO:0005737">
    <property type="term" value="C:cytoplasm"/>
    <property type="evidence" value="ECO:0007669"/>
    <property type="project" value="UniProtKB-SubCell"/>
</dbReference>
<keyword evidence="4 10" id="KW-0349">Heme</keyword>
<keyword evidence="10" id="KW-0963">Cytoplasm</keyword>
<dbReference type="Proteomes" id="UP000001260">
    <property type="component" value="Chromosome"/>
</dbReference>
<keyword evidence="13" id="KW-1185">Reference proteome</keyword>
<evidence type="ECO:0000256" key="7">
    <source>
        <dbReference type="ARBA" id="ARBA00023004"/>
    </source>
</evidence>
<dbReference type="KEGG" id="cfe:CF0589"/>
<evidence type="ECO:0000256" key="9">
    <source>
        <dbReference type="ARBA" id="ARBA00023186"/>
    </source>
</evidence>
<keyword evidence="5 10" id="KW-0949">S-adenosyl-L-methionine</keyword>
<dbReference type="Pfam" id="PF04055">
    <property type="entry name" value="Radical_SAM"/>
    <property type="match status" value="1"/>
</dbReference>
<dbReference type="InterPro" id="IPR034505">
    <property type="entry name" value="Coproporphyrinogen-III_oxidase"/>
</dbReference>
<gene>
    <name evidence="12" type="primary">hemN2</name>
    <name evidence="12" type="ordered locus">CF0589</name>
</gene>
<evidence type="ECO:0000313" key="12">
    <source>
        <dbReference type="EMBL" id="BAE81361.1"/>
    </source>
</evidence>
<name>Q254C7_CHLFF</name>
<dbReference type="eggNOG" id="COG0635">
    <property type="taxonomic scope" value="Bacteria"/>
</dbReference>
<feature type="domain" description="Radical SAM core" evidence="11">
    <location>
        <begin position="3"/>
        <end position="238"/>
    </location>
</feature>